<evidence type="ECO:0000313" key="3">
    <source>
        <dbReference type="Proteomes" id="UP000638014"/>
    </source>
</evidence>
<dbReference type="Pfam" id="PF07238">
    <property type="entry name" value="PilZ"/>
    <property type="match status" value="1"/>
</dbReference>
<reference evidence="2" key="1">
    <citation type="submission" date="2020-09" db="EMBL/GenBank/DDBJ databases">
        <title>A novel bacterium of genus Neiella, isolated from South China Sea.</title>
        <authorList>
            <person name="Huang H."/>
            <person name="Mo K."/>
            <person name="Hu Y."/>
        </authorList>
    </citation>
    <scope>NUCLEOTIDE SEQUENCE</scope>
    <source>
        <strain evidence="2">HB171785</strain>
    </source>
</reference>
<name>A0A8J6QUG8_9GAMM</name>
<dbReference type="SUPFAM" id="SSF141371">
    <property type="entry name" value="PilZ domain-like"/>
    <property type="match status" value="1"/>
</dbReference>
<evidence type="ECO:0000313" key="2">
    <source>
        <dbReference type="EMBL" id="MBD1388993.1"/>
    </source>
</evidence>
<comment type="caution">
    <text evidence="2">The sequence shown here is derived from an EMBL/GenBank/DDBJ whole genome shotgun (WGS) entry which is preliminary data.</text>
</comment>
<dbReference type="Proteomes" id="UP000638014">
    <property type="component" value="Unassembled WGS sequence"/>
</dbReference>
<dbReference type="EMBL" id="JACXAF010000006">
    <property type="protein sequence ID" value="MBD1388993.1"/>
    <property type="molecule type" value="Genomic_DNA"/>
</dbReference>
<proteinExistence type="predicted"/>
<protein>
    <submittedName>
        <fullName evidence="2">PilZ domain-containing protein</fullName>
    </submittedName>
</protein>
<dbReference type="InterPro" id="IPR009875">
    <property type="entry name" value="PilZ_domain"/>
</dbReference>
<sequence>MEKHLIELSWTEQTSEITRTVMCFDVSGGGLQVEMDRPLSLDTAVKVKFSPSEPISKQFEAKVIRVTKTESGWFNLGLIFTNKSQKQLGATR</sequence>
<feature type="domain" description="PilZ" evidence="1">
    <location>
        <begin position="19"/>
        <end position="87"/>
    </location>
</feature>
<organism evidence="2 3">
    <name type="scientific">Neiella litorisoli</name>
    <dbReference type="NCBI Taxonomy" id="2771431"/>
    <lineage>
        <taxon>Bacteria</taxon>
        <taxon>Pseudomonadati</taxon>
        <taxon>Pseudomonadota</taxon>
        <taxon>Gammaproteobacteria</taxon>
        <taxon>Alteromonadales</taxon>
        <taxon>Echinimonadaceae</taxon>
        <taxon>Neiella</taxon>
    </lineage>
</organism>
<dbReference type="AlphaFoldDB" id="A0A8J6QUG8"/>
<dbReference type="Gene3D" id="2.40.10.220">
    <property type="entry name" value="predicted glycosyltransferase like domains"/>
    <property type="match status" value="1"/>
</dbReference>
<evidence type="ECO:0000259" key="1">
    <source>
        <dbReference type="Pfam" id="PF07238"/>
    </source>
</evidence>
<accession>A0A8J6QUG8</accession>
<gene>
    <name evidence="2" type="ORF">IC617_06085</name>
</gene>
<keyword evidence="3" id="KW-1185">Reference proteome</keyword>
<dbReference type="GO" id="GO:0035438">
    <property type="term" value="F:cyclic-di-GMP binding"/>
    <property type="evidence" value="ECO:0007669"/>
    <property type="project" value="InterPro"/>
</dbReference>